<dbReference type="AlphaFoldDB" id="A0A9D3MYZ6"/>
<dbReference type="PANTHER" id="PTHR22997">
    <property type="entry name" value="PIH1 DOMAIN-CONTAINING PROTEIN 1"/>
    <property type="match status" value="1"/>
</dbReference>
<evidence type="ECO:0000256" key="4">
    <source>
        <dbReference type="SAM" id="MobiDB-lite"/>
    </source>
</evidence>
<feature type="region of interest" description="Disordered" evidence="4">
    <location>
        <begin position="381"/>
        <end position="430"/>
    </location>
</feature>
<dbReference type="InterPro" id="IPR034727">
    <property type="entry name" value="Kintoun"/>
</dbReference>
<evidence type="ECO:0000259" key="5">
    <source>
        <dbReference type="Pfam" id="PF08190"/>
    </source>
</evidence>
<dbReference type="Proteomes" id="UP001044222">
    <property type="component" value="Unassembled WGS sequence"/>
</dbReference>
<feature type="region of interest" description="Disordered" evidence="4">
    <location>
        <begin position="195"/>
        <end position="244"/>
    </location>
</feature>
<keyword evidence="1 3" id="KW-0963">Cytoplasm</keyword>
<comment type="subcellular location">
    <subcellularLocation>
        <location evidence="3">Cytoplasm</location>
    </subcellularLocation>
    <subcellularLocation>
        <location evidence="2">Dynein axonemal particle</location>
    </subcellularLocation>
    <text evidence="3">Localizes in the apical cytoplasm around the gamma-tubulin-positive pericentriolar region, not in the cilia.</text>
</comment>
<feature type="compositionally biased region" description="Basic and acidic residues" evidence="4">
    <location>
        <begin position="460"/>
        <end position="481"/>
    </location>
</feature>
<feature type="domain" description="PIH1D1/2/3 CS-like" evidence="6">
    <location>
        <begin position="261"/>
        <end position="360"/>
    </location>
</feature>
<evidence type="ECO:0000256" key="3">
    <source>
        <dbReference type="HAMAP-Rule" id="MF_03069"/>
    </source>
</evidence>
<dbReference type="CDD" id="cd00298">
    <property type="entry name" value="ACD_sHsps_p23-like"/>
    <property type="match status" value="1"/>
</dbReference>
<evidence type="ECO:0000313" key="8">
    <source>
        <dbReference type="Proteomes" id="UP001044222"/>
    </source>
</evidence>
<feature type="compositionally biased region" description="Acidic residues" evidence="4">
    <location>
        <begin position="613"/>
        <end position="627"/>
    </location>
</feature>
<evidence type="ECO:0000313" key="7">
    <source>
        <dbReference type="EMBL" id="KAG5857484.1"/>
    </source>
</evidence>
<evidence type="ECO:0000256" key="2">
    <source>
        <dbReference type="ARBA" id="ARBA00024190"/>
    </source>
</evidence>
<proteinExistence type="inferred from homology"/>
<accession>A0A9D3MYZ6</accession>
<feature type="region of interest" description="Disordered" evidence="4">
    <location>
        <begin position="551"/>
        <end position="627"/>
    </location>
</feature>
<evidence type="ECO:0000259" key="6">
    <source>
        <dbReference type="Pfam" id="PF18201"/>
    </source>
</evidence>
<comment type="caution">
    <text evidence="7">The sequence shown here is derived from an EMBL/GenBank/DDBJ whole genome shotgun (WGS) entry which is preliminary data.</text>
</comment>
<dbReference type="GO" id="GO:0120293">
    <property type="term" value="C:dynein axonemal particle"/>
    <property type="evidence" value="ECO:0007669"/>
    <property type="project" value="UniProtKB-SubCell"/>
</dbReference>
<sequence>MDVGSKLEELNLTPDEMNRFSKAFKDEKFREMLREYAEEISNPENKKKYEEEITLMEQERGMAIKFVHPKPERVLKTSLDGKQKCFINICSNDLIGKPECRAERGTDGRVGQQWSLPYSLTPGRPDLDSKGNKYMIYDVIFHPDALYIAGKNDRFMKLVESTALQGVQDQFKVKLDEKNVKVLKMKYKGVPNATVIRKPVPGHPGKEKHAEPNDLLSFPYPYDNNQSRSDKTQEGPKPKNCEQNQTKVAQNQAHLGNRPKPTEPRYTVKYRSYIDLQDYRCSRDSAPDPRPKEIVITIDLPLLNSAEKADLNVTEKCIVLESLKPSYRLELPLAYPVDENKGGAKFNKVKKQLTITLPVLPAKNPLKIEANSQQLVSDVISGENSSDHGDNITQSGDIGGGQVPASELSEQPECHPLDSPAVASSSPANTNGFELTERAIEEAEEYLSCSSSCESGCHTDTSKHEDLHRKEAVPSAEHAEAGADCEENFNEEEEADISHQSPDNAQDEKSKAASAIPSNLGCGVQTGTCSHGAVYEGPCCELGPEPCSAPRSALAQERRSQRSLPLGDVAGDQGGQVLSEIRESQPGPSRGLSPTAKGGDCTETEKFSGAVGEAEEERVELDEDDVPFDNQPLPVVLREINGDEVISDHTTSAAFTFQNSLLYELD</sequence>
<dbReference type="InterPro" id="IPR050734">
    <property type="entry name" value="PIH1/Kintoun_subfamily"/>
</dbReference>
<comment type="similarity">
    <text evidence="3">Belongs to the PIH1 family. Kintoun subfamily.</text>
</comment>
<keyword evidence="8" id="KW-1185">Reference proteome</keyword>
<feature type="domain" description="PIH1 N-terminal" evidence="5">
    <location>
        <begin position="40"/>
        <end position="202"/>
    </location>
</feature>
<dbReference type="HAMAP" id="MF_03069">
    <property type="entry name" value="Kintoun"/>
    <property type="match status" value="1"/>
</dbReference>
<dbReference type="InterPro" id="IPR041442">
    <property type="entry name" value="PIH1D1/2/3_CS-like"/>
</dbReference>
<organism evidence="7 8">
    <name type="scientific">Anguilla anguilla</name>
    <name type="common">European freshwater eel</name>
    <name type="synonym">Muraena anguilla</name>
    <dbReference type="NCBI Taxonomy" id="7936"/>
    <lineage>
        <taxon>Eukaryota</taxon>
        <taxon>Metazoa</taxon>
        <taxon>Chordata</taxon>
        <taxon>Craniata</taxon>
        <taxon>Vertebrata</taxon>
        <taxon>Euteleostomi</taxon>
        <taxon>Actinopterygii</taxon>
        <taxon>Neopterygii</taxon>
        <taxon>Teleostei</taxon>
        <taxon>Anguilliformes</taxon>
        <taxon>Anguillidae</taxon>
        <taxon>Anguilla</taxon>
    </lineage>
</organism>
<feature type="region of interest" description="Disordered" evidence="4">
    <location>
        <begin position="460"/>
        <end position="512"/>
    </location>
</feature>
<reference evidence="7" key="1">
    <citation type="submission" date="2021-01" db="EMBL/GenBank/DDBJ databases">
        <title>A chromosome-scale assembly of European eel, Anguilla anguilla.</title>
        <authorList>
            <person name="Henkel C."/>
            <person name="Jong-Raadsen S.A."/>
            <person name="Dufour S."/>
            <person name="Weltzien F.-A."/>
            <person name="Palstra A.P."/>
            <person name="Pelster B."/>
            <person name="Spaink H.P."/>
            <person name="Van Den Thillart G.E."/>
            <person name="Jansen H."/>
            <person name="Zahm M."/>
            <person name="Klopp C."/>
            <person name="Cedric C."/>
            <person name="Louis A."/>
            <person name="Berthelot C."/>
            <person name="Parey E."/>
            <person name="Roest Crollius H."/>
            <person name="Montfort J."/>
            <person name="Robinson-Rechavi M."/>
            <person name="Bucao C."/>
            <person name="Bouchez O."/>
            <person name="Gislard M."/>
            <person name="Lluch J."/>
            <person name="Milhes M."/>
            <person name="Lampietro C."/>
            <person name="Lopez Roques C."/>
            <person name="Donnadieu C."/>
            <person name="Braasch I."/>
            <person name="Desvignes T."/>
            <person name="Postlethwait J."/>
            <person name="Bobe J."/>
            <person name="Guiguen Y."/>
            <person name="Dirks R."/>
        </authorList>
    </citation>
    <scope>NUCLEOTIDE SEQUENCE</scope>
    <source>
        <strain evidence="7">Tag_6206</strain>
        <tissue evidence="7">Liver</tissue>
    </source>
</reference>
<dbReference type="InterPro" id="IPR012981">
    <property type="entry name" value="PIH1_N"/>
</dbReference>
<comment type="function">
    <text evidence="3">Required for cytoplasmic pre-assembly of axonemal dyneins, thereby playing a central role in motility in cilia and flagella. Involved in pre-assembly of dynein arm complexes in the cytoplasm before intraflagellar transport loads them for the ciliary compartment.</text>
</comment>
<gene>
    <name evidence="3" type="primary">DNAAF2</name>
    <name evidence="3" type="synonym">KTU</name>
    <name evidence="7" type="ORF">ANANG_G00019940</name>
</gene>
<dbReference type="GO" id="GO:0005576">
    <property type="term" value="C:extracellular region"/>
    <property type="evidence" value="ECO:0007669"/>
    <property type="project" value="GOC"/>
</dbReference>
<feature type="compositionally biased region" description="Acidic residues" evidence="4">
    <location>
        <begin position="483"/>
        <end position="495"/>
    </location>
</feature>
<dbReference type="Pfam" id="PF18201">
    <property type="entry name" value="PIH1_CS"/>
    <property type="match status" value="1"/>
</dbReference>
<protein>
    <recommendedName>
        <fullName evidence="3">Protein kintoun</fullName>
    </recommendedName>
    <alternativeName>
        <fullName evidence="3">Dynein assembly factor 2, axonemal</fullName>
    </alternativeName>
</protein>
<dbReference type="GO" id="GO:0070286">
    <property type="term" value="P:axonemal dynein complex assembly"/>
    <property type="evidence" value="ECO:0007669"/>
    <property type="project" value="UniProtKB-UniRule"/>
</dbReference>
<name>A0A9D3MYZ6_ANGAN</name>
<dbReference type="Pfam" id="PF08190">
    <property type="entry name" value="PIH1"/>
    <property type="match status" value="1"/>
</dbReference>
<dbReference type="GO" id="GO:0003351">
    <property type="term" value="P:epithelial cilium movement involved in extracellular fluid movement"/>
    <property type="evidence" value="ECO:0007669"/>
    <property type="project" value="TreeGrafter"/>
</dbReference>
<feature type="compositionally biased region" description="Basic and acidic residues" evidence="4">
    <location>
        <begin position="228"/>
        <end position="240"/>
    </location>
</feature>
<dbReference type="GO" id="GO:0060285">
    <property type="term" value="P:cilium-dependent cell motility"/>
    <property type="evidence" value="ECO:0007669"/>
    <property type="project" value="UniProtKB-UniRule"/>
</dbReference>
<dbReference type="PANTHER" id="PTHR22997:SF3">
    <property type="entry name" value="PROTEIN KINTOUN"/>
    <property type="match status" value="1"/>
</dbReference>
<dbReference type="EMBL" id="JAFIRN010000001">
    <property type="protein sequence ID" value="KAG5857484.1"/>
    <property type="molecule type" value="Genomic_DNA"/>
</dbReference>
<evidence type="ECO:0000256" key="1">
    <source>
        <dbReference type="ARBA" id="ARBA00022490"/>
    </source>
</evidence>